<dbReference type="AlphaFoldDB" id="A0A191T666"/>
<evidence type="ECO:0000256" key="5">
    <source>
        <dbReference type="ARBA" id="ARBA00022695"/>
    </source>
</evidence>
<dbReference type="PANTHER" id="PTHR19376">
    <property type="entry name" value="DNA-DIRECTED RNA POLYMERASE"/>
    <property type="match status" value="1"/>
</dbReference>
<dbReference type="RefSeq" id="YP_009258764.1">
    <property type="nucleotide sequence ID" value="NC_030359.1"/>
</dbReference>
<dbReference type="Pfam" id="PF04997">
    <property type="entry name" value="RNA_pol_Rpb1_1"/>
    <property type="match status" value="1"/>
</dbReference>
<feature type="binding site" evidence="8">
    <location>
        <position position="69"/>
    </location>
    <ligand>
        <name>Zn(2+)</name>
        <dbReference type="ChEBI" id="CHEBI:29105"/>
    </ligand>
</feature>
<evidence type="ECO:0000256" key="4">
    <source>
        <dbReference type="ARBA" id="ARBA00022679"/>
    </source>
</evidence>
<dbReference type="SMART" id="SM00663">
    <property type="entry name" value="RPOLA_N"/>
    <property type="match status" value="1"/>
</dbReference>
<evidence type="ECO:0000259" key="10">
    <source>
        <dbReference type="SMART" id="SM00663"/>
    </source>
</evidence>
<dbReference type="GO" id="GO:0009507">
    <property type="term" value="C:chloroplast"/>
    <property type="evidence" value="ECO:0007669"/>
    <property type="project" value="UniProtKB-SubCell"/>
</dbReference>
<dbReference type="Gene3D" id="2.40.40.20">
    <property type="match status" value="1"/>
</dbReference>
<comment type="subcellular location">
    <subcellularLocation>
        <location evidence="8">Plastid</location>
        <location evidence="8">Chloroplast</location>
    </subcellularLocation>
</comment>
<dbReference type="GO" id="GO:0003899">
    <property type="term" value="F:DNA-directed RNA polymerase activity"/>
    <property type="evidence" value="ECO:0007669"/>
    <property type="project" value="UniProtKB-UniRule"/>
</dbReference>
<proteinExistence type="inferred from homology"/>
<dbReference type="GO" id="GO:0003677">
    <property type="term" value="F:DNA binding"/>
    <property type="evidence" value="ECO:0007669"/>
    <property type="project" value="UniProtKB-UniRule"/>
</dbReference>
<dbReference type="EC" id="2.7.7.6" evidence="8"/>
<dbReference type="EMBL" id="KU646495">
    <property type="protein sequence ID" value="ANI25888.1"/>
    <property type="molecule type" value="Genomic_DNA"/>
</dbReference>
<geneLocation type="chloroplast" evidence="11"/>
<evidence type="ECO:0000256" key="2">
    <source>
        <dbReference type="ARBA" id="ARBA00007207"/>
    </source>
</evidence>
<organism evidence="11">
    <name type="scientific">Cylindrocystis brebissonii</name>
    <dbReference type="NCBI Taxonomy" id="102167"/>
    <lineage>
        <taxon>Eukaryota</taxon>
        <taxon>Viridiplantae</taxon>
        <taxon>Streptophyta</taxon>
        <taxon>Zygnematophyceae</taxon>
        <taxon>Zygnematophycidae</taxon>
        <taxon>Zygnematales</taxon>
        <taxon>Mesotaeniaceae</taxon>
        <taxon>Cylindrocystis</taxon>
    </lineage>
</organism>
<keyword evidence="3 8" id="KW-0240">DNA-directed RNA polymerase</keyword>
<keyword evidence="6 8" id="KW-0804">Transcription</keyword>
<dbReference type="GeneID" id="27985251"/>
<dbReference type="Pfam" id="PF00623">
    <property type="entry name" value="RNA_pol_Rpb1_2"/>
    <property type="match status" value="1"/>
</dbReference>
<dbReference type="PANTHER" id="PTHR19376:SF54">
    <property type="entry name" value="DNA-DIRECTED RNA POLYMERASE SUBUNIT BETA"/>
    <property type="match status" value="1"/>
</dbReference>
<dbReference type="InterPro" id="IPR000722">
    <property type="entry name" value="RNA_pol_asu"/>
</dbReference>
<dbReference type="InterPro" id="IPR006592">
    <property type="entry name" value="RNA_pol_N"/>
</dbReference>
<comment type="cofactor">
    <cofactor evidence="8">
        <name>Mg(2+)</name>
        <dbReference type="ChEBI" id="CHEBI:18420"/>
    </cofactor>
    <text evidence="8">Binds 1 Mg(2+) ion per subunit.</text>
</comment>
<evidence type="ECO:0000256" key="8">
    <source>
        <dbReference type="HAMAP-Rule" id="MF_01323"/>
    </source>
</evidence>
<comment type="catalytic activity">
    <reaction evidence="7 8 9">
        <text>RNA(n) + a ribonucleoside 5'-triphosphate = RNA(n+1) + diphosphate</text>
        <dbReference type="Rhea" id="RHEA:21248"/>
        <dbReference type="Rhea" id="RHEA-COMP:14527"/>
        <dbReference type="Rhea" id="RHEA-COMP:17342"/>
        <dbReference type="ChEBI" id="CHEBI:33019"/>
        <dbReference type="ChEBI" id="CHEBI:61557"/>
        <dbReference type="ChEBI" id="CHEBI:140395"/>
        <dbReference type="EC" id="2.7.7.6"/>
    </reaction>
</comment>
<gene>
    <name evidence="8 11" type="primary">rpoC1</name>
</gene>
<feature type="binding site" evidence="8">
    <location>
        <position position="71"/>
    </location>
    <ligand>
        <name>Zn(2+)</name>
        <dbReference type="ChEBI" id="CHEBI:29105"/>
    </ligand>
</feature>
<keyword evidence="4 8" id="KW-0808">Transferase</keyword>
<keyword evidence="5 8" id="KW-0548">Nucleotidyltransferase</keyword>
<name>A0A191T666_9VIRI</name>
<feature type="domain" description="RNA polymerase N-terminal" evidence="10">
    <location>
        <begin position="275"/>
        <end position="553"/>
    </location>
</feature>
<evidence type="ECO:0000256" key="6">
    <source>
        <dbReference type="ARBA" id="ARBA00023163"/>
    </source>
</evidence>
<dbReference type="GO" id="GO:0000287">
    <property type="term" value="F:magnesium ion binding"/>
    <property type="evidence" value="ECO:0007669"/>
    <property type="project" value="UniProtKB-UniRule"/>
</dbReference>
<feature type="binding site" evidence="8">
    <location>
        <position position="90"/>
    </location>
    <ligand>
        <name>Zn(2+)</name>
        <dbReference type="ChEBI" id="CHEBI:29105"/>
    </ligand>
</feature>
<feature type="binding site" evidence="8">
    <location>
        <position position="503"/>
    </location>
    <ligand>
        <name>Mg(2+)</name>
        <dbReference type="ChEBI" id="CHEBI:18420"/>
    </ligand>
</feature>
<evidence type="ECO:0000256" key="9">
    <source>
        <dbReference type="RuleBase" id="RU004279"/>
    </source>
</evidence>
<keyword evidence="8" id="KW-0460">Magnesium</keyword>
<reference evidence="11" key="1">
    <citation type="journal article" date="2016" name="Front. Plant Sci.">
        <title>Comparative Chloroplast Genome Analyses of Streptophyte Green Algae Uncover Major Structural Alterations in the Klebsormidiophyceae, Coleochaetophyceae and Zygnematophyceae.</title>
        <authorList>
            <person name="Lemieux C."/>
            <person name="Otis C."/>
            <person name="Turmel M."/>
        </authorList>
    </citation>
    <scope>NUCLEOTIDE SEQUENCE</scope>
</reference>
<sequence length="693" mass="79566">MIQENNLQFVRIGLASPELIRSWAERQLPNGELIGQITKPYTIHYQTQKPEKDGLFCERIFGPVKSGVCFCGKYQGVTINADHSQFCEQCGVELTDSRVRRYRMGYIHLESSVTHVWYLKNRPSLIASLLNQPLQDIENLVYYDSFLAKPIVNKPTLLKFLATQSKLYREPADSFSNEPLPLFFFDDFWKYSLDRFFSSKWYHCIQQREMLTGADVISKLLLELDLPMLLLAESKKWQNLIRKENRNYEKQDQKQRVLKRIILLRNLIQAKVKPEWTILSNLPVLPPDLRPIVELKDGQLIRSDLNELYRLVLQRNQAISQLSLETPSIVSRMPKRLLQEAVDALLSNGAGGNIILDRNKKPYKSLSDIIRGKKGRFRENLLGKRVDYSGRSVIVVGPYLSLHQCGLPVEIATELFQPFLIRALIVKQIARNPRAAKNIIQQKQTIIWKLLRNIINKHVIVLNRAPTLHRLGVQAFQPILVRERAIHLHPLVCTGFNADFDGDQMAIHVPLSLEAQAEAHLLMMPYFNLISTATGDAITLPSQDMLLGLYSITLGATIGIYNKINRNNYKLAAQLKNQKNLTFSNYSDVFTAHNQGILSIDSCVWLNLVNQMLLIINSIQDENPLEIQYKAKGENNNVYEHYQIKKNKFGLSFSKQIRTTVGRVILNQQIEQAIQGVHKSNTINSNKMIDKFE</sequence>
<feature type="binding site" evidence="8">
    <location>
        <position position="501"/>
    </location>
    <ligand>
        <name>Mg(2+)</name>
        <dbReference type="ChEBI" id="CHEBI:18420"/>
    </ligand>
</feature>
<keyword evidence="8" id="KW-0479">Metal-binding</keyword>
<evidence type="ECO:0000256" key="1">
    <source>
        <dbReference type="ARBA" id="ARBA00004026"/>
    </source>
</evidence>
<keyword evidence="11" id="KW-0150">Chloroplast</keyword>
<evidence type="ECO:0000313" key="11">
    <source>
        <dbReference type="EMBL" id="ANI25888.1"/>
    </source>
</evidence>
<evidence type="ECO:0000256" key="7">
    <source>
        <dbReference type="ARBA" id="ARBA00048552"/>
    </source>
</evidence>
<keyword evidence="8" id="KW-0862">Zinc</keyword>
<comment type="subunit">
    <text evidence="8">In plastids the minimal PEP RNA polymerase catalytic core is composed of four subunits: alpha, beta, beta', and beta''. When a (nuclear-encoded) sigma factor is associated with the core the holoenzyme is formed, which can initiate transcription.</text>
</comment>
<dbReference type="InterPro" id="IPR007080">
    <property type="entry name" value="RNA_pol_Rpb1_1"/>
</dbReference>
<dbReference type="InterPro" id="IPR045867">
    <property type="entry name" value="DNA-dir_RpoC_beta_prime"/>
</dbReference>
<dbReference type="SUPFAM" id="SSF64484">
    <property type="entry name" value="beta and beta-prime subunits of DNA dependent RNA-polymerase"/>
    <property type="match status" value="1"/>
</dbReference>
<dbReference type="Gene3D" id="1.10.40.90">
    <property type="match status" value="1"/>
</dbReference>
<dbReference type="InterPro" id="IPR034678">
    <property type="entry name" value="RNApol_RpoC1"/>
</dbReference>
<keyword evidence="11" id="KW-0934">Plastid</keyword>
<comment type="function">
    <text evidence="1 8 9">DNA-dependent RNA polymerase catalyzes the transcription of DNA into RNA using the four ribonucleoside triphosphates as substrates.</text>
</comment>
<dbReference type="Gene3D" id="4.10.860.120">
    <property type="entry name" value="RNA polymerase II, clamp domain"/>
    <property type="match status" value="1"/>
</dbReference>
<comment type="cofactor">
    <cofactor evidence="8">
        <name>Zn(2+)</name>
        <dbReference type="ChEBI" id="CHEBI:29105"/>
    </cofactor>
    <text evidence="8">Binds 1 Zn(2+) ion per subunit.</text>
</comment>
<evidence type="ECO:0000256" key="3">
    <source>
        <dbReference type="ARBA" id="ARBA00022478"/>
    </source>
</evidence>
<dbReference type="InterPro" id="IPR044893">
    <property type="entry name" value="RNA_pol_Rpb1_clamp_domain"/>
</dbReference>
<dbReference type="GO" id="GO:0008270">
    <property type="term" value="F:zinc ion binding"/>
    <property type="evidence" value="ECO:0007669"/>
    <property type="project" value="UniProtKB-UniRule"/>
</dbReference>
<dbReference type="HAMAP" id="MF_01323">
    <property type="entry name" value="RNApol_bact_RpoC1"/>
    <property type="match status" value="1"/>
</dbReference>
<feature type="binding site" evidence="8">
    <location>
        <position position="87"/>
    </location>
    <ligand>
        <name>Zn(2+)</name>
        <dbReference type="ChEBI" id="CHEBI:29105"/>
    </ligand>
</feature>
<comment type="similarity">
    <text evidence="2 8">Belongs to the RNA polymerase beta' chain family. RpoC1 subfamily.</text>
</comment>
<dbReference type="InterPro" id="IPR042102">
    <property type="entry name" value="RNA_pol_Rpb1_3_sf"/>
</dbReference>
<dbReference type="Gene3D" id="1.10.274.100">
    <property type="entry name" value="RNA polymerase Rpb1, domain 3"/>
    <property type="match status" value="1"/>
</dbReference>
<protein>
    <recommendedName>
        <fullName evidence="8">DNA-directed RNA polymerase subunit beta'</fullName>
        <ecNumber evidence="8">2.7.7.6</ecNumber>
    </recommendedName>
    <alternativeName>
        <fullName evidence="8">PEP</fullName>
    </alternativeName>
    <alternativeName>
        <fullName evidence="8">Plastid-encoded RNA polymerase subunit beta'</fullName>
        <shortName evidence="8">RNA polymerase subunit beta'</shortName>
    </alternativeName>
</protein>
<feature type="binding site" evidence="8">
    <location>
        <position position="499"/>
    </location>
    <ligand>
        <name>Mg(2+)</name>
        <dbReference type="ChEBI" id="CHEBI:18420"/>
    </ligand>
</feature>
<accession>A0A191T666</accession>
<dbReference type="GO" id="GO:0006351">
    <property type="term" value="P:DNA-templated transcription"/>
    <property type="evidence" value="ECO:0007669"/>
    <property type="project" value="UniProtKB-UniRule"/>
</dbReference>
<dbReference type="GO" id="GO:0000428">
    <property type="term" value="C:DNA-directed RNA polymerase complex"/>
    <property type="evidence" value="ECO:0007669"/>
    <property type="project" value="UniProtKB-KW"/>
</dbReference>